<dbReference type="InterPro" id="IPR006146">
    <property type="entry name" value="5'-Nucleotdase_CS"/>
</dbReference>
<protein>
    <submittedName>
        <fullName evidence="6">5'-nucleotidase</fullName>
    </submittedName>
</protein>
<proteinExistence type="inferred from homology"/>
<name>A0A4Q7VI47_9BACT</name>
<dbReference type="GO" id="GO:0046872">
    <property type="term" value="F:metal ion binding"/>
    <property type="evidence" value="ECO:0007669"/>
    <property type="project" value="InterPro"/>
</dbReference>
<evidence type="ECO:0000256" key="2">
    <source>
        <dbReference type="ARBA" id="ARBA00022729"/>
    </source>
</evidence>
<dbReference type="Gene3D" id="3.60.21.10">
    <property type="match status" value="1"/>
</dbReference>
<feature type="domain" description="Calcineurin-like phosphoesterase" evidence="4">
    <location>
        <begin position="41"/>
        <end position="244"/>
    </location>
</feature>
<feature type="domain" description="5'-Nucleotidase C-terminal" evidence="5">
    <location>
        <begin position="326"/>
        <end position="440"/>
    </location>
</feature>
<keyword evidence="2 3" id="KW-0732">Signal</keyword>
<dbReference type="Proteomes" id="UP000293562">
    <property type="component" value="Unassembled WGS sequence"/>
</dbReference>
<feature type="signal peptide" evidence="3">
    <location>
        <begin position="1"/>
        <end position="19"/>
    </location>
</feature>
<reference evidence="6 7" key="1">
    <citation type="submission" date="2019-02" db="EMBL/GenBank/DDBJ databases">
        <title>Genomic Encyclopedia of Type Strains, Phase IV (KMG-IV): sequencing the most valuable type-strain genomes for metagenomic binning, comparative biology and taxonomic classification.</title>
        <authorList>
            <person name="Goeker M."/>
        </authorList>
    </citation>
    <scope>NUCLEOTIDE SEQUENCE [LARGE SCALE GENOMIC DNA]</scope>
    <source>
        <strain evidence="6 7">DSM 28825</strain>
    </source>
</reference>
<sequence>MIKTIKNLFLLLIILCVGACTPNNSNTEPDQPDQPGSENIVILHMNDLHASINNFPKIAAYINQVRENNDNVFLLSAGDLFSGNPVVDQYAEKGYPMIDLMNRLKFDASAIGNHEFDYGQAILNQRISQANFPFICANMDTESATLNQPKAYITLKTKTDFPIIVLGLIETQTKIGDRYIPSTHPDKVEGIHFPYYKYTTEDYTNLKTDNNLFIVLSHLGQGSDRTLADTYDEIDLIIGGHSHSVISSPYIQNKALICQAGSSGNYIGRIDIKIEDGLVISKSAKLIEVENLSETDTEIAALVSEYNNNSTLDKVIAQNLAPFSNKDELGSLMTDAINWKVKTDIAFQNSGGIRSWLPMGDIKIRDVYELDPFNNEVIVFEMTCNEIRSLIKSANFGDLKVAGINYRYLGQGEIQLENYDGSLLDETKTYKVGLSSYIASAYTFDHTDEGQNAFITTAECLIDFLKDQEEINYTGVKRIFGESN</sequence>
<dbReference type="InterPro" id="IPR006179">
    <property type="entry name" value="5_nucleotidase/apyrase"/>
</dbReference>
<dbReference type="Gene3D" id="3.90.780.10">
    <property type="entry name" value="5'-Nucleotidase, C-terminal domain"/>
    <property type="match status" value="1"/>
</dbReference>
<evidence type="ECO:0000259" key="4">
    <source>
        <dbReference type="Pfam" id="PF00149"/>
    </source>
</evidence>
<dbReference type="Pfam" id="PF00149">
    <property type="entry name" value="Metallophos"/>
    <property type="match status" value="1"/>
</dbReference>
<evidence type="ECO:0000259" key="5">
    <source>
        <dbReference type="Pfam" id="PF02872"/>
    </source>
</evidence>
<comment type="caution">
    <text evidence="6">The sequence shown here is derived from an EMBL/GenBank/DDBJ whole genome shotgun (WGS) entry which is preliminary data.</text>
</comment>
<accession>A0A4Q7VI47</accession>
<dbReference type="EMBL" id="SHKN01000001">
    <property type="protein sequence ID" value="RZT95810.1"/>
    <property type="molecule type" value="Genomic_DNA"/>
</dbReference>
<evidence type="ECO:0000313" key="7">
    <source>
        <dbReference type="Proteomes" id="UP000293562"/>
    </source>
</evidence>
<organism evidence="6 7">
    <name type="scientific">Ancylomarina subtilis</name>
    <dbReference type="NCBI Taxonomy" id="1639035"/>
    <lineage>
        <taxon>Bacteria</taxon>
        <taxon>Pseudomonadati</taxon>
        <taxon>Bacteroidota</taxon>
        <taxon>Bacteroidia</taxon>
        <taxon>Marinilabiliales</taxon>
        <taxon>Marinifilaceae</taxon>
        <taxon>Ancylomarina</taxon>
    </lineage>
</organism>
<evidence type="ECO:0000256" key="3">
    <source>
        <dbReference type="RuleBase" id="RU362119"/>
    </source>
</evidence>
<dbReference type="GO" id="GO:0009166">
    <property type="term" value="P:nucleotide catabolic process"/>
    <property type="evidence" value="ECO:0007669"/>
    <property type="project" value="InterPro"/>
</dbReference>
<dbReference type="AlphaFoldDB" id="A0A4Q7VI47"/>
<dbReference type="CDD" id="cd00845">
    <property type="entry name" value="MPP_UshA_N_like"/>
    <property type="match status" value="1"/>
</dbReference>
<evidence type="ECO:0000313" key="6">
    <source>
        <dbReference type="EMBL" id="RZT95810.1"/>
    </source>
</evidence>
<keyword evidence="3" id="KW-0378">Hydrolase</keyword>
<gene>
    <name evidence="6" type="ORF">EV201_0436</name>
</gene>
<dbReference type="InterPro" id="IPR036907">
    <property type="entry name" value="5'-Nucleotdase_C_sf"/>
</dbReference>
<dbReference type="PANTHER" id="PTHR11575:SF24">
    <property type="entry name" value="5'-NUCLEOTIDASE"/>
    <property type="match status" value="1"/>
</dbReference>
<dbReference type="SUPFAM" id="SSF55816">
    <property type="entry name" value="5'-nucleotidase (syn. UDP-sugar hydrolase), C-terminal domain"/>
    <property type="match status" value="1"/>
</dbReference>
<dbReference type="PANTHER" id="PTHR11575">
    <property type="entry name" value="5'-NUCLEOTIDASE-RELATED"/>
    <property type="match status" value="1"/>
</dbReference>
<dbReference type="InterPro" id="IPR004843">
    <property type="entry name" value="Calcineurin-like_PHP"/>
</dbReference>
<dbReference type="RefSeq" id="WP_130305739.1">
    <property type="nucleotide sequence ID" value="NZ_SHKN01000001.1"/>
</dbReference>
<dbReference type="GO" id="GO:0016788">
    <property type="term" value="F:hydrolase activity, acting on ester bonds"/>
    <property type="evidence" value="ECO:0007669"/>
    <property type="project" value="InterPro"/>
</dbReference>
<keyword evidence="3" id="KW-0547">Nucleotide-binding</keyword>
<dbReference type="SUPFAM" id="SSF56300">
    <property type="entry name" value="Metallo-dependent phosphatases"/>
    <property type="match status" value="1"/>
</dbReference>
<comment type="similarity">
    <text evidence="1 3">Belongs to the 5'-nucleotidase family.</text>
</comment>
<dbReference type="PRINTS" id="PR01607">
    <property type="entry name" value="APYRASEFAMLY"/>
</dbReference>
<dbReference type="InterPro" id="IPR029052">
    <property type="entry name" value="Metallo-depent_PP-like"/>
</dbReference>
<feature type="chain" id="PRO_5021041922" evidence="3">
    <location>
        <begin position="20"/>
        <end position="484"/>
    </location>
</feature>
<keyword evidence="7" id="KW-1185">Reference proteome</keyword>
<evidence type="ECO:0000256" key="1">
    <source>
        <dbReference type="ARBA" id="ARBA00006654"/>
    </source>
</evidence>
<dbReference type="Pfam" id="PF02872">
    <property type="entry name" value="5_nucleotid_C"/>
    <property type="match status" value="1"/>
</dbReference>
<dbReference type="PROSITE" id="PS00786">
    <property type="entry name" value="5_NUCLEOTIDASE_2"/>
    <property type="match status" value="1"/>
</dbReference>
<dbReference type="GO" id="GO:0000166">
    <property type="term" value="F:nucleotide binding"/>
    <property type="evidence" value="ECO:0007669"/>
    <property type="project" value="UniProtKB-KW"/>
</dbReference>
<dbReference type="OrthoDB" id="9801679at2"/>
<dbReference type="InterPro" id="IPR008334">
    <property type="entry name" value="5'-Nucleotdase_C"/>
</dbReference>